<evidence type="ECO:0000256" key="5">
    <source>
        <dbReference type="SAM" id="Phobius"/>
    </source>
</evidence>
<sequence length="190" mass="20933">MLRTFWHYLGETQPRLLRVVHILIAALVIGQIINSNATQVEAITDISAGVLVFLCTWLHIIAGSVLVILGFALLFYVLVLRGFRYYFAWLMGDFSAIFADLRTLARFRLPEASAGGIAATVQGLGVGALLLVALSGAIGVALYLMGYAVGFNVIHWHKFLTGLIEVYIFAHSAMGLLHFALRQFLPVKRE</sequence>
<organism evidence="7 8">
    <name type="scientific">Mangrovibacter plantisponsor</name>
    <dbReference type="NCBI Taxonomy" id="451513"/>
    <lineage>
        <taxon>Bacteria</taxon>
        <taxon>Pseudomonadati</taxon>
        <taxon>Pseudomonadota</taxon>
        <taxon>Gammaproteobacteria</taxon>
        <taxon>Enterobacterales</taxon>
        <taxon>Enterobacteriaceae</taxon>
        <taxon>Mangrovibacter</taxon>
    </lineage>
</organism>
<dbReference type="AlphaFoldDB" id="A0A317PX71"/>
<dbReference type="EMBL" id="QGTS01000008">
    <property type="protein sequence ID" value="PWW07764.1"/>
    <property type="molecule type" value="Genomic_DNA"/>
</dbReference>
<comment type="caution">
    <text evidence="7">The sequence shown here is derived from an EMBL/GenBank/DDBJ whole genome shotgun (WGS) entry which is preliminary data.</text>
</comment>
<feature type="transmembrane region" description="Helical" evidence="5">
    <location>
        <begin position="16"/>
        <end position="34"/>
    </location>
</feature>
<dbReference type="InterPro" id="IPR011577">
    <property type="entry name" value="Cyt_b561_bac/Ni-Hgenase"/>
</dbReference>
<comment type="subcellular location">
    <subcellularLocation>
        <location evidence="1">Membrane</location>
        <topology evidence="1">Multi-pass membrane protein</topology>
    </subcellularLocation>
</comment>
<feature type="transmembrane region" description="Helical" evidence="5">
    <location>
        <begin position="46"/>
        <end position="79"/>
    </location>
</feature>
<accession>A0A317PX71</accession>
<evidence type="ECO:0000313" key="8">
    <source>
        <dbReference type="Proteomes" id="UP000246744"/>
    </source>
</evidence>
<keyword evidence="2 5" id="KW-0812">Transmembrane</keyword>
<proteinExistence type="predicted"/>
<reference evidence="7 8" key="1">
    <citation type="submission" date="2018-05" db="EMBL/GenBank/DDBJ databases">
        <title>Genomic Encyclopedia of Type Strains, Phase IV (KMG-IV): sequencing the most valuable type-strain genomes for metagenomic binning, comparative biology and taxonomic classification.</title>
        <authorList>
            <person name="Goeker M."/>
        </authorList>
    </citation>
    <scope>NUCLEOTIDE SEQUENCE [LARGE SCALE GENOMIC DNA]</scope>
    <source>
        <strain evidence="7 8">DSM 19579</strain>
    </source>
</reference>
<evidence type="ECO:0000313" key="7">
    <source>
        <dbReference type="EMBL" id="PWW07764.1"/>
    </source>
</evidence>
<evidence type="ECO:0000256" key="2">
    <source>
        <dbReference type="ARBA" id="ARBA00022692"/>
    </source>
</evidence>
<dbReference type="GO" id="GO:0016020">
    <property type="term" value="C:membrane"/>
    <property type="evidence" value="ECO:0007669"/>
    <property type="project" value="UniProtKB-SubCell"/>
</dbReference>
<evidence type="ECO:0000256" key="3">
    <source>
        <dbReference type="ARBA" id="ARBA00022989"/>
    </source>
</evidence>
<evidence type="ECO:0000259" key="6">
    <source>
        <dbReference type="Pfam" id="PF01292"/>
    </source>
</evidence>
<dbReference type="Proteomes" id="UP000246744">
    <property type="component" value="Unassembled WGS sequence"/>
</dbReference>
<keyword evidence="4 5" id="KW-0472">Membrane</keyword>
<feature type="domain" description="Cytochrome b561 bacterial/Ni-hydrogenase" evidence="6">
    <location>
        <begin position="13"/>
        <end position="182"/>
    </location>
</feature>
<gene>
    <name evidence="7" type="ORF">DES37_108192</name>
</gene>
<feature type="transmembrane region" description="Helical" evidence="5">
    <location>
        <begin position="159"/>
        <end position="181"/>
    </location>
</feature>
<protein>
    <submittedName>
        <fullName evidence="7">Cytochrome b561-like protein</fullName>
    </submittedName>
</protein>
<dbReference type="GO" id="GO:0009055">
    <property type="term" value="F:electron transfer activity"/>
    <property type="evidence" value="ECO:0007669"/>
    <property type="project" value="InterPro"/>
</dbReference>
<dbReference type="OrthoDB" id="6588368at2"/>
<keyword evidence="3 5" id="KW-1133">Transmembrane helix</keyword>
<dbReference type="Pfam" id="PF01292">
    <property type="entry name" value="Ni_hydr_CYTB"/>
    <property type="match status" value="1"/>
</dbReference>
<name>A0A317PX71_9ENTR</name>
<keyword evidence="8" id="KW-1185">Reference proteome</keyword>
<dbReference type="RefSeq" id="WP_110026434.1">
    <property type="nucleotide sequence ID" value="NZ_QGTS01000008.1"/>
</dbReference>
<evidence type="ECO:0000256" key="1">
    <source>
        <dbReference type="ARBA" id="ARBA00004141"/>
    </source>
</evidence>
<evidence type="ECO:0000256" key="4">
    <source>
        <dbReference type="ARBA" id="ARBA00023136"/>
    </source>
</evidence>
<feature type="transmembrane region" description="Helical" evidence="5">
    <location>
        <begin position="117"/>
        <end position="147"/>
    </location>
</feature>